<feature type="domain" description="Chorismate-utilising enzyme C-terminal" evidence="5">
    <location>
        <begin position="175"/>
        <end position="427"/>
    </location>
</feature>
<protein>
    <submittedName>
        <fullName evidence="6">Salicylate synthetase</fullName>
    </submittedName>
</protein>
<dbReference type="RefSeq" id="WP_228771749.1">
    <property type="nucleotide sequence ID" value="NZ_FMZZ01000009.1"/>
</dbReference>
<evidence type="ECO:0000256" key="3">
    <source>
        <dbReference type="ARBA" id="ARBA00022842"/>
    </source>
</evidence>
<dbReference type="PANTHER" id="PTHR11236:SF48">
    <property type="entry name" value="ISOCHORISMATE SYNTHASE MENF"/>
    <property type="match status" value="1"/>
</dbReference>
<dbReference type="SUPFAM" id="SSF56322">
    <property type="entry name" value="ADC synthase"/>
    <property type="match status" value="1"/>
</dbReference>
<evidence type="ECO:0000256" key="4">
    <source>
        <dbReference type="ARBA" id="ARBA00023239"/>
    </source>
</evidence>
<proteinExistence type="predicted"/>
<dbReference type="PANTHER" id="PTHR11236">
    <property type="entry name" value="AMINOBENZOATE/ANTHRANILATE SYNTHASE"/>
    <property type="match status" value="1"/>
</dbReference>
<comment type="cofactor">
    <cofactor evidence="1">
        <name>Mg(2+)</name>
        <dbReference type="ChEBI" id="CHEBI:18420"/>
    </cofactor>
</comment>
<dbReference type="NCBIfam" id="TIGR03494">
    <property type="entry name" value="salicyl_syn"/>
    <property type="match status" value="1"/>
</dbReference>
<dbReference type="InterPro" id="IPR005801">
    <property type="entry name" value="ADC_synthase"/>
</dbReference>
<keyword evidence="3" id="KW-0460">Magnesium</keyword>
<sequence>MHRYHELRVPGRFEPLALAGRLAGADVFDGHVVYERAGEWWFAGDRLVEVILNRDAIETVTDSGTVAEPWTDTPLRQVRDALAEAGVQGWHAFGWAGFELAYALAGRPDLVGGEQPLLHMAIPRTEIRLGADEVIVRSVDEHRLAEVRDLLRTPFDVSAREATPVDVLDDSSRVAYQASVAKAVSDIGNGKLQKVILSRAVDVPFEVDLVSTYVLGRRRNTPARSFLLDLGGWQAAGFSPETVTEVSADGEVSTQPLAGTRAYVDGSESDVDRRLDLVSDPKEVFEHAASVKLAYEELEALCEPGSVTVKEFMAVKERGSVQHLGSRVNGTLSGGRNAFDALAALFPAVTASGIPKLPAYDRIAALEDRPRDLYAGAVIMVAQDGSLDAALVLRAIYRKDGRTWLRAGAGIVADSTPEREYEETCEKLGSVAPHVVRAARALAYRG</sequence>
<evidence type="ECO:0000313" key="6">
    <source>
        <dbReference type="EMBL" id="SDD24981.1"/>
    </source>
</evidence>
<dbReference type="GO" id="GO:0008909">
    <property type="term" value="F:isochorismate synthase activity"/>
    <property type="evidence" value="ECO:0007669"/>
    <property type="project" value="InterPro"/>
</dbReference>
<dbReference type="GO" id="GO:0016833">
    <property type="term" value="F:oxo-acid-lyase activity"/>
    <property type="evidence" value="ECO:0007669"/>
    <property type="project" value="InterPro"/>
</dbReference>
<dbReference type="GO" id="GO:0000162">
    <property type="term" value="P:L-tryptophan biosynthetic process"/>
    <property type="evidence" value="ECO:0007669"/>
    <property type="project" value="TreeGrafter"/>
</dbReference>
<evidence type="ECO:0000313" key="7">
    <source>
        <dbReference type="Proteomes" id="UP000199501"/>
    </source>
</evidence>
<keyword evidence="7" id="KW-1185">Reference proteome</keyword>
<reference evidence="7" key="1">
    <citation type="submission" date="2016-10" db="EMBL/GenBank/DDBJ databases">
        <authorList>
            <person name="Varghese N."/>
            <person name="Submissions S."/>
        </authorList>
    </citation>
    <scope>NUCLEOTIDE SEQUENCE [LARGE SCALE GENOMIC DNA]</scope>
    <source>
        <strain evidence="7">IBRC-M 10403</strain>
    </source>
</reference>
<dbReference type="AlphaFoldDB" id="A0A1G6T7H8"/>
<dbReference type="GO" id="GO:0046872">
    <property type="term" value="F:metal ion binding"/>
    <property type="evidence" value="ECO:0007669"/>
    <property type="project" value="UniProtKB-KW"/>
</dbReference>
<dbReference type="Pfam" id="PF00425">
    <property type="entry name" value="Chorismate_bind"/>
    <property type="match status" value="1"/>
</dbReference>
<organism evidence="6 7">
    <name type="scientific">Actinokineospora iranica</name>
    <dbReference type="NCBI Taxonomy" id="1271860"/>
    <lineage>
        <taxon>Bacteria</taxon>
        <taxon>Bacillati</taxon>
        <taxon>Actinomycetota</taxon>
        <taxon>Actinomycetes</taxon>
        <taxon>Pseudonocardiales</taxon>
        <taxon>Pseudonocardiaceae</taxon>
        <taxon>Actinokineospora</taxon>
    </lineage>
</organism>
<accession>A0A1G6T7H8</accession>
<evidence type="ECO:0000259" key="5">
    <source>
        <dbReference type="Pfam" id="PF00425"/>
    </source>
</evidence>
<dbReference type="EMBL" id="FMZZ01000009">
    <property type="protein sequence ID" value="SDD24981.1"/>
    <property type="molecule type" value="Genomic_DNA"/>
</dbReference>
<name>A0A1G6T7H8_9PSEU</name>
<keyword evidence="4" id="KW-0456">Lyase</keyword>
<dbReference type="InterPro" id="IPR019999">
    <property type="entry name" value="Anth_synth_I-like"/>
</dbReference>
<evidence type="ECO:0000256" key="1">
    <source>
        <dbReference type="ARBA" id="ARBA00001946"/>
    </source>
</evidence>
<dbReference type="InterPro" id="IPR015890">
    <property type="entry name" value="Chorismate_C"/>
</dbReference>
<keyword evidence="2" id="KW-0479">Metal-binding</keyword>
<gene>
    <name evidence="6" type="ORF">SAMN05216174_1097</name>
</gene>
<evidence type="ECO:0000256" key="2">
    <source>
        <dbReference type="ARBA" id="ARBA00022723"/>
    </source>
</evidence>
<dbReference type="InterPro" id="IPR019996">
    <property type="entry name" value="Salicylate_synthase"/>
</dbReference>
<dbReference type="STRING" id="1271860.SAMN05216174_1097"/>
<dbReference type="Gene3D" id="3.60.120.10">
    <property type="entry name" value="Anthranilate synthase"/>
    <property type="match status" value="1"/>
</dbReference>
<dbReference type="Proteomes" id="UP000199501">
    <property type="component" value="Unassembled WGS sequence"/>
</dbReference>